<dbReference type="WBParaSite" id="TCNE_0001152501-mRNA-1">
    <property type="protein sequence ID" value="TCNE_0001152501-mRNA-1"/>
    <property type="gene ID" value="TCNE_0001152501"/>
</dbReference>
<dbReference type="Proteomes" id="UP000050794">
    <property type="component" value="Unassembled WGS sequence"/>
</dbReference>
<dbReference type="Gene3D" id="4.10.400.10">
    <property type="entry name" value="Low-density Lipoprotein Receptor"/>
    <property type="match status" value="1"/>
</dbReference>
<organism evidence="6 7">
    <name type="scientific">Toxocara canis</name>
    <name type="common">Canine roundworm</name>
    <dbReference type="NCBI Taxonomy" id="6265"/>
    <lineage>
        <taxon>Eukaryota</taxon>
        <taxon>Metazoa</taxon>
        <taxon>Ecdysozoa</taxon>
        <taxon>Nematoda</taxon>
        <taxon>Chromadorea</taxon>
        <taxon>Rhabditida</taxon>
        <taxon>Spirurina</taxon>
        <taxon>Ascaridomorpha</taxon>
        <taxon>Ascaridoidea</taxon>
        <taxon>Toxocaridae</taxon>
        <taxon>Toxocara</taxon>
    </lineage>
</organism>
<sequence length="608" mass="67902">MAATGTDTRRENFFGTSSDIAIHLRVTPVFLSIRKFGFIPGAHSIPISSLDVNDACQEFHAGGLAGMNEFASPGYPHNYPPGRDCVRIIEAPLGHDILIHFRHVFQIESTYEESRLKGSPSNAFHCPNDFIEIRDGRYGFSPLIGRFCGMQIPRGEIRAKSGTAWLRFYSDEVLEYKGFYADYEFVRSQSRTRSTTECNIVLSSSLDGHIDSKSLQDFYQNYGNASDSVDCVWRVEVPQSLHIALFVENFTLGAPNMCDVNFLEVYSGHTSDSPMRRFCGISASQTFTVHSTVFVRIYARSSVLADLHTRILFTAYSRQKNCSAVGLFSCGDDTCIPASLVCNTNINCLYKSDEQQCNSANETIADFFATGYSRSGYEVMHAEKCNTNYEKIVAVISSGGEDSDTMVTRFNPMKTTFEEGRDSGHNMLFRKRQPPLIHWQAELSSMTPPRTISGLAASNLSKGDLSTEQNGECRSTLTTDKRDRLRNMRSVSQPVEGIFWSSDITQEENTSIPEGTTFASLLSRLGIQKTRCTTTPVNLHGSFLIVGSDETRSALDDSGVWRKRFSRSDTEHPDDDSTSNWLTASDLAFPLDRRRSSSRSPIPVHIRD</sequence>
<evidence type="ECO:0000259" key="4">
    <source>
        <dbReference type="PROSITE" id="PS01180"/>
    </source>
</evidence>
<dbReference type="EMBL" id="UYWY01020892">
    <property type="protein sequence ID" value="VDM42846.1"/>
    <property type="molecule type" value="Genomic_DNA"/>
</dbReference>
<dbReference type="PROSITE" id="PS50068">
    <property type="entry name" value="LDLRA_2"/>
    <property type="match status" value="1"/>
</dbReference>
<dbReference type="Pfam" id="PF00431">
    <property type="entry name" value="CUB"/>
    <property type="match status" value="2"/>
</dbReference>
<evidence type="ECO:0000313" key="6">
    <source>
        <dbReference type="Proteomes" id="UP000050794"/>
    </source>
</evidence>
<evidence type="ECO:0000256" key="3">
    <source>
        <dbReference type="PROSITE-ProRule" id="PRU00124"/>
    </source>
</evidence>
<dbReference type="PROSITE" id="PS01209">
    <property type="entry name" value="LDLRA_1"/>
    <property type="match status" value="1"/>
</dbReference>
<name>A0A183USQ5_TOXCA</name>
<proteinExistence type="predicted"/>
<reference evidence="5 6" key="2">
    <citation type="submission" date="2018-11" db="EMBL/GenBank/DDBJ databases">
        <authorList>
            <consortium name="Pathogen Informatics"/>
        </authorList>
    </citation>
    <scope>NUCLEOTIDE SEQUENCE [LARGE SCALE GENOMIC DNA]</scope>
</reference>
<gene>
    <name evidence="5" type="ORF">TCNE_LOCUS11525</name>
</gene>
<evidence type="ECO:0000313" key="7">
    <source>
        <dbReference type="WBParaSite" id="TCNE_0001152501-mRNA-1"/>
    </source>
</evidence>
<dbReference type="CDD" id="cd00112">
    <property type="entry name" value="LDLa"/>
    <property type="match status" value="1"/>
</dbReference>
<accession>A0A183USQ5</accession>
<dbReference type="InterPro" id="IPR036055">
    <property type="entry name" value="LDL_receptor-like_sf"/>
</dbReference>
<dbReference type="InterPro" id="IPR002172">
    <property type="entry name" value="LDrepeatLR_classA_rpt"/>
</dbReference>
<dbReference type="InterPro" id="IPR023415">
    <property type="entry name" value="LDLR_class-A_CS"/>
</dbReference>
<keyword evidence="6" id="KW-1185">Reference proteome</keyword>
<evidence type="ECO:0000313" key="5">
    <source>
        <dbReference type="EMBL" id="VDM42846.1"/>
    </source>
</evidence>
<evidence type="ECO:0000256" key="2">
    <source>
        <dbReference type="ARBA" id="ARBA00023157"/>
    </source>
</evidence>
<reference evidence="7" key="1">
    <citation type="submission" date="2016-06" db="UniProtKB">
        <authorList>
            <consortium name="WormBaseParasite"/>
        </authorList>
    </citation>
    <scope>IDENTIFICATION</scope>
</reference>
<dbReference type="AlphaFoldDB" id="A0A183USQ5"/>
<dbReference type="SMART" id="SM00042">
    <property type="entry name" value="CUB"/>
    <property type="match status" value="2"/>
</dbReference>
<dbReference type="PANTHER" id="PTHR24251">
    <property type="entry name" value="OVOCHYMASE-RELATED"/>
    <property type="match status" value="1"/>
</dbReference>
<dbReference type="InterPro" id="IPR035914">
    <property type="entry name" value="Sperma_CUB_dom_sf"/>
</dbReference>
<dbReference type="SMART" id="SM00192">
    <property type="entry name" value="LDLa"/>
    <property type="match status" value="1"/>
</dbReference>
<dbReference type="PANTHER" id="PTHR24251:SF28">
    <property type="entry name" value="NEUROPILIN AND TOLLOID-LIKE, ISOFORM B"/>
    <property type="match status" value="1"/>
</dbReference>
<feature type="disulfide bond" evidence="3">
    <location>
        <begin position="342"/>
        <end position="357"/>
    </location>
</feature>
<keyword evidence="2 3" id="KW-1015">Disulfide bond</keyword>
<feature type="disulfide bond" evidence="3">
    <location>
        <begin position="330"/>
        <end position="348"/>
    </location>
</feature>
<feature type="domain" description="CUB" evidence="4">
    <location>
        <begin position="198"/>
        <end position="320"/>
    </location>
</feature>
<dbReference type="CDD" id="cd00041">
    <property type="entry name" value="CUB"/>
    <property type="match status" value="2"/>
</dbReference>
<keyword evidence="1" id="KW-0677">Repeat</keyword>
<dbReference type="PROSITE" id="PS01180">
    <property type="entry name" value="CUB"/>
    <property type="match status" value="2"/>
</dbReference>
<dbReference type="SUPFAM" id="SSF57424">
    <property type="entry name" value="LDL receptor-like module"/>
    <property type="match status" value="1"/>
</dbReference>
<protein>
    <submittedName>
        <fullName evidence="7">Neuropilin and tolloid-like protein 2</fullName>
    </submittedName>
</protein>
<dbReference type="SUPFAM" id="SSF49854">
    <property type="entry name" value="Spermadhesin, CUB domain"/>
    <property type="match status" value="2"/>
</dbReference>
<dbReference type="InterPro" id="IPR000859">
    <property type="entry name" value="CUB_dom"/>
</dbReference>
<dbReference type="Gene3D" id="2.60.120.290">
    <property type="entry name" value="Spermadhesin, CUB domain"/>
    <property type="match status" value="2"/>
</dbReference>
<dbReference type="Pfam" id="PF00057">
    <property type="entry name" value="Ldl_recept_a"/>
    <property type="match status" value="1"/>
</dbReference>
<feature type="domain" description="CUB" evidence="4">
    <location>
        <begin position="56"/>
        <end position="186"/>
    </location>
</feature>
<comment type="caution">
    <text evidence="3">Lacks conserved residue(s) required for the propagation of feature annotation.</text>
</comment>
<evidence type="ECO:0000256" key="1">
    <source>
        <dbReference type="ARBA" id="ARBA00022737"/>
    </source>
</evidence>